<evidence type="ECO:0000256" key="1">
    <source>
        <dbReference type="SAM" id="SignalP"/>
    </source>
</evidence>
<name>A0A1W0X1M3_HYPEX</name>
<feature type="signal peptide" evidence="1">
    <location>
        <begin position="1"/>
        <end position="21"/>
    </location>
</feature>
<evidence type="ECO:0008006" key="4">
    <source>
        <dbReference type="Google" id="ProtNLM"/>
    </source>
</evidence>
<dbReference type="EMBL" id="MTYJ01000023">
    <property type="protein sequence ID" value="OQV21356.1"/>
    <property type="molecule type" value="Genomic_DNA"/>
</dbReference>
<protein>
    <recommendedName>
        <fullName evidence="4">UPAR/Ly6 domain-containing protein</fullName>
    </recommendedName>
</protein>
<organism evidence="2 3">
    <name type="scientific">Hypsibius exemplaris</name>
    <name type="common">Freshwater tardigrade</name>
    <dbReference type="NCBI Taxonomy" id="2072580"/>
    <lineage>
        <taxon>Eukaryota</taxon>
        <taxon>Metazoa</taxon>
        <taxon>Ecdysozoa</taxon>
        <taxon>Tardigrada</taxon>
        <taxon>Eutardigrada</taxon>
        <taxon>Parachela</taxon>
        <taxon>Hypsibioidea</taxon>
        <taxon>Hypsibiidae</taxon>
        <taxon>Hypsibius</taxon>
    </lineage>
</organism>
<reference evidence="3" key="1">
    <citation type="submission" date="2017-01" db="EMBL/GenBank/DDBJ databases">
        <title>Comparative genomics of anhydrobiosis in the tardigrade Hypsibius dujardini.</title>
        <authorList>
            <person name="Yoshida Y."/>
            <person name="Koutsovoulos G."/>
            <person name="Laetsch D."/>
            <person name="Stevens L."/>
            <person name="Kumar S."/>
            <person name="Horikawa D."/>
            <person name="Ishino K."/>
            <person name="Komine S."/>
            <person name="Tomita M."/>
            <person name="Blaxter M."/>
            <person name="Arakawa K."/>
        </authorList>
    </citation>
    <scope>NUCLEOTIDE SEQUENCE [LARGE SCALE GENOMIC DNA]</scope>
    <source>
        <strain evidence="3">Z151</strain>
    </source>
</reference>
<keyword evidence="1" id="KW-0732">Signal</keyword>
<dbReference type="AlphaFoldDB" id="A0A1W0X1M3"/>
<keyword evidence="3" id="KW-1185">Reference proteome</keyword>
<proteinExistence type="predicted"/>
<sequence length="121" mass="12771">MAVKMIVFTAILAGLFVSVYGLQCYQGTCGDLTSACLTDQNITQCVEGTEMCQSLDACRLSWTPFGSLYVCYRVHGCAAIGQTIPAGSHSNGCKFVDGAGLGGSLSMVQCYCRGELCNART</sequence>
<accession>A0A1W0X1M3</accession>
<feature type="chain" id="PRO_5012596630" description="UPAR/Ly6 domain-containing protein" evidence="1">
    <location>
        <begin position="22"/>
        <end position="121"/>
    </location>
</feature>
<dbReference type="Proteomes" id="UP000192578">
    <property type="component" value="Unassembled WGS sequence"/>
</dbReference>
<evidence type="ECO:0000313" key="2">
    <source>
        <dbReference type="EMBL" id="OQV21356.1"/>
    </source>
</evidence>
<gene>
    <name evidence="2" type="ORF">BV898_04565</name>
</gene>
<comment type="caution">
    <text evidence="2">The sequence shown here is derived from an EMBL/GenBank/DDBJ whole genome shotgun (WGS) entry which is preliminary data.</text>
</comment>
<evidence type="ECO:0000313" key="3">
    <source>
        <dbReference type="Proteomes" id="UP000192578"/>
    </source>
</evidence>